<feature type="non-terminal residue" evidence="2">
    <location>
        <position position="1"/>
    </location>
</feature>
<reference evidence="2" key="1">
    <citation type="submission" date="2017-12" db="EMBL/GenBank/DDBJ databases">
        <title>High-resolution comparative analysis of great ape genomes.</title>
        <authorList>
            <person name="Pollen A."/>
            <person name="Hastie A."/>
            <person name="Hormozdiari F."/>
            <person name="Dougherty M."/>
            <person name="Liu R."/>
            <person name="Chaisson M."/>
            <person name="Hoppe E."/>
            <person name="Hill C."/>
            <person name="Pang A."/>
            <person name="Hillier L."/>
            <person name="Baker C."/>
            <person name="Armstrong J."/>
            <person name="Shendure J."/>
            <person name="Paten B."/>
            <person name="Wilson R."/>
            <person name="Chao H."/>
            <person name="Schneider V."/>
            <person name="Ventura M."/>
            <person name="Kronenberg Z."/>
            <person name="Murali S."/>
            <person name="Gordon D."/>
            <person name="Cantsilieris S."/>
            <person name="Munson K."/>
            <person name="Nelson B."/>
            <person name="Raja A."/>
            <person name="Underwood J."/>
            <person name="Diekhans M."/>
            <person name="Fiddes I."/>
            <person name="Haussler D."/>
            <person name="Eichler E."/>
        </authorList>
    </citation>
    <scope>NUCLEOTIDE SEQUENCE [LARGE SCALE GENOMIC DNA]</scope>
    <source>
        <strain evidence="2">Susie</strain>
    </source>
</reference>
<feature type="compositionally biased region" description="Basic residues" evidence="1">
    <location>
        <begin position="37"/>
        <end position="58"/>
    </location>
</feature>
<comment type="caution">
    <text evidence="2">The sequence shown here is derived from an EMBL/GenBank/DDBJ whole genome shotgun (WGS) entry which is preliminary data.</text>
</comment>
<feature type="region of interest" description="Disordered" evidence="1">
    <location>
        <begin position="1"/>
        <end position="58"/>
    </location>
</feature>
<proteinExistence type="predicted"/>
<protein>
    <submittedName>
        <fullName evidence="2">WNK1 isoform 12</fullName>
    </submittedName>
</protein>
<name>A0A2J8S3S9_PONAB</name>
<organism evidence="2">
    <name type="scientific">Pongo abelii</name>
    <name type="common">Sumatran orangutan</name>
    <name type="synonym">Pongo pygmaeus abelii</name>
    <dbReference type="NCBI Taxonomy" id="9601"/>
    <lineage>
        <taxon>Eukaryota</taxon>
        <taxon>Metazoa</taxon>
        <taxon>Chordata</taxon>
        <taxon>Craniata</taxon>
        <taxon>Vertebrata</taxon>
        <taxon>Euteleostomi</taxon>
        <taxon>Mammalia</taxon>
        <taxon>Eutheria</taxon>
        <taxon>Euarchontoglires</taxon>
        <taxon>Primates</taxon>
        <taxon>Haplorrhini</taxon>
        <taxon>Catarrhini</taxon>
        <taxon>Hominidae</taxon>
        <taxon>Pongo</taxon>
    </lineage>
</organism>
<sequence length="195" mass="21358">TTLASSIDSAHSDVASGMSDGNENVPSSSGRHEGRTTKRHYRKSVRSRSRHEKTSRPKLRILNVNNDFILAIERESFVDQVREIIEKADEMLSEDVSVEPEGDQGLESLQGKDDYGFSGSQKLEGEFKQPIPASSMPQQIGIPTSSLTQVVHSAGRRFIVSPVPESRLRESKVFPSEITDTVAASTSQSPGMNLS</sequence>
<feature type="region of interest" description="Disordered" evidence="1">
    <location>
        <begin position="93"/>
        <end position="122"/>
    </location>
</feature>
<feature type="non-terminal residue" evidence="2">
    <location>
        <position position="195"/>
    </location>
</feature>
<dbReference type="EMBL" id="NDHI03003614">
    <property type="protein sequence ID" value="PNJ15410.1"/>
    <property type="molecule type" value="Genomic_DNA"/>
</dbReference>
<accession>A0A2J8S3S9</accession>
<dbReference type="AlphaFoldDB" id="A0A2J8S3S9"/>
<evidence type="ECO:0000313" key="2">
    <source>
        <dbReference type="EMBL" id="PNJ15410.1"/>
    </source>
</evidence>
<feature type="compositionally biased region" description="Acidic residues" evidence="1">
    <location>
        <begin position="93"/>
        <end position="104"/>
    </location>
</feature>
<feature type="compositionally biased region" description="Polar residues" evidence="1">
    <location>
        <begin position="19"/>
        <end position="29"/>
    </location>
</feature>
<evidence type="ECO:0000256" key="1">
    <source>
        <dbReference type="SAM" id="MobiDB-lite"/>
    </source>
</evidence>
<gene>
    <name evidence="2" type="ORF">CR201_G0046545</name>
</gene>